<dbReference type="Gramene" id="OBART12G10650.1">
    <property type="protein sequence ID" value="OBART12G10650.1"/>
    <property type="gene ID" value="OBART12G10650"/>
</dbReference>
<name>A0A0D3HU11_9ORYZ</name>
<proteinExistence type="predicted"/>
<evidence type="ECO:0000256" key="1">
    <source>
        <dbReference type="SAM" id="MobiDB-lite"/>
    </source>
</evidence>
<dbReference type="eggNOG" id="ENOG502R6ZZ">
    <property type="taxonomic scope" value="Eukaryota"/>
</dbReference>
<dbReference type="PANTHER" id="PTHR34280">
    <property type="entry name" value="OS01G0920100 PROTEIN"/>
    <property type="match status" value="1"/>
</dbReference>
<dbReference type="AlphaFoldDB" id="A0A0D3HU11"/>
<organism evidence="2">
    <name type="scientific">Oryza barthii</name>
    <dbReference type="NCBI Taxonomy" id="65489"/>
    <lineage>
        <taxon>Eukaryota</taxon>
        <taxon>Viridiplantae</taxon>
        <taxon>Streptophyta</taxon>
        <taxon>Embryophyta</taxon>
        <taxon>Tracheophyta</taxon>
        <taxon>Spermatophyta</taxon>
        <taxon>Magnoliopsida</taxon>
        <taxon>Liliopsida</taxon>
        <taxon>Poales</taxon>
        <taxon>Poaceae</taxon>
        <taxon>BOP clade</taxon>
        <taxon>Oryzoideae</taxon>
        <taxon>Oryzeae</taxon>
        <taxon>Oryzinae</taxon>
        <taxon>Oryza</taxon>
    </lineage>
</organism>
<reference evidence="2" key="2">
    <citation type="submission" date="2015-03" db="UniProtKB">
        <authorList>
            <consortium name="EnsemblPlants"/>
        </authorList>
    </citation>
    <scope>IDENTIFICATION</scope>
</reference>
<dbReference type="InterPro" id="IPR038947">
    <property type="entry name" value="At3g27210-like"/>
</dbReference>
<protein>
    <submittedName>
        <fullName evidence="2">Uncharacterized protein</fullName>
    </submittedName>
</protein>
<feature type="region of interest" description="Disordered" evidence="1">
    <location>
        <begin position="117"/>
        <end position="137"/>
    </location>
</feature>
<evidence type="ECO:0000313" key="2">
    <source>
        <dbReference type="EnsemblPlants" id="OBART12G10650.1"/>
    </source>
</evidence>
<dbReference type="PANTHER" id="PTHR34280:SF1">
    <property type="entry name" value="EXPRESSED PROTEIN"/>
    <property type="match status" value="1"/>
</dbReference>
<feature type="region of interest" description="Disordered" evidence="1">
    <location>
        <begin position="1"/>
        <end position="25"/>
    </location>
</feature>
<reference evidence="2" key="1">
    <citation type="journal article" date="2009" name="Rice">
        <title>De Novo Next Generation Sequencing of Plant Genomes.</title>
        <authorList>
            <person name="Rounsley S."/>
            <person name="Marri P.R."/>
            <person name="Yu Y."/>
            <person name="He R."/>
            <person name="Sisneros N."/>
            <person name="Goicoechea J.L."/>
            <person name="Lee S.J."/>
            <person name="Angelova A."/>
            <person name="Kudrna D."/>
            <person name="Luo M."/>
            <person name="Affourtit J."/>
            <person name="Desany B."/>
            <person name="Knight J."/>
            <person name="Niazi F."/>
            <person name="Egholm M."/>
            <person name="Wing R.A."/>
        </authorList>
    </citation>
    <scope>NUCLEOTIDE SEQUENCE [LARGE SCALE GENOMIC DNA]</scope>
    <source>
        <strain evidence="2">cv. IRGC 105608</strain>
    </source>
</reference>
<evidence type="ECO:0000313" key="3">
    <source>
        <dbReference type="Proteomes" id="UP000026960"/>
    </source>
</evidence>
<dbReference type="EnsemblPlants" id="OBART12G10650.1">
    <property type="protein sequence ID" value="OBART12G10650.1"/>
    <property type="gene ID" value="OBART12G10650"/>
</dbReference>
<keyword evidence="3" id="KW-1185">Reference proteome</keyword>
<dbReference type="HOGENOM" id="CLU_117855_0_0_1"/>
<feature type="compositionally biased region" description="Pro residues" evidence="1">
    <location>
        <begin position="119"/>
        <end position="135"/>
    </location>
</feature>
<sequence>MRLIGRGKSSKAKKGSSTPLQSKEKIAANVETVAAGSNNRQVAPDDNMPLGEAGYASSRDEVFFEACPWLESDCEDEFYSINGDGTPARSFRTNSSNHAIQPEPRKLPTLGAILKAEPLRPPPPPQETPPTPPSPATTMRLADLLRERQESFTCYDGPACAISRTGSSCGAGNGEQWSHCCIPSFVPLTSVSYAKGRRKRR</sequence>
<accession>A0A0D3HU11</accession>
<dbReference type="Proteomes" id="UP000026960">
    <property type="component" value="Chromosome 12"/>
</dbReference>
<dbReference type="PaxDb" id="65489-OBART12G10650.1"/>